<keyword evidence="4" id="KW-1185">Reference proteome</keyword>
<dbReference type="Pfam" id="PF12771">
    <property type="entry name" value="SusD-like_2"/>
    <property type="match status" value="1"/>
</dbReference>
<organism evidence="3 4">
    <name type="scientific">Pontibacter fetidus</name>
    <dbReference type="NCBI Taxonomy" id="2700082"/>
    <lineage>
        <taxon>Bacteria</taxon>
        <taxon>Pseudomonadati</taxon>
        <taxon>Bacteroidota</taxon>
        <taxon>Cytophagia</taxon>
        <taxon>Cytophagales</taxon>
        <taxon>Hymenobacteraceae</taxon>
        <taxon>Pontibacter</taxon>
    </lineage>
</organism>
<dbReference type="SUPFAM" id="SSF48452">
    <property type="entry name" value="TPR-like"/>
    <property type="match status" value="1"/>
</dbReference>
<dbReference type="PROSITE" id="PS51257">
    <property type="entry name" value="PROKAR_LIPOPROTEIN"/>
    <property type="match status" value="1"/>
</dbReference>
<dbReference type="InterPro" id="IPR041662">
    <property type="entry name" value="SusD-like_2"/>
</dbReference>
<dbReference type="InterPro" id="IPR011990">
    <property type="entry name" value="TPR-like_helical_dom_sf"/>
</dbReference>
<comment type="caution">
    <text evidence="3">The sequence shown here is derived from an EMBL/GenBank/DDBJ whole genome shotgun (WGS) entry which is preliminary data.</text>
</comment>
<protein>
    <submittedName>
        <fullName evidence="3">SusD/RagB family nutrient-binding outer membrane lipoprotein</fullName>
    </submittedName>
</protein>
<evidence type="ECO:0000313" key="4">
    <source>
        <dbReference type="Proteomes" id="UP000478546"/>
    </source>
</evidence>
<evidence type="ECO:0000256" key="1">
    <source>
        <dbReference type="SAM" id="MobiDB-lite"/>
    </source>
</evidence>
<keyword evidence="2" id="KW-0732">Signal</keyword>
<proteinExistence type="predicted"/>
<dbReference type="RefSeq" id="WP_162346918.1">
    <property type="nucleotide sequence ID" value="NZ_JAAEAA010000016.1"/>
</dbReference>
<reference evidence="3 4" key="1">
    <citation type="submission" date="2020-01" db="EMBL/GenBank/DDBJ databases">
        <authorList>
            <person name="Kim M.K."/>
        </authorList>
    </citation>
    <scope>NUCLEOTIDE SEQUENCE [LARGE SCALE GENOMIC DNA]</scope>
    <source>
        <strain evidence="3 4">BT213</strain>
    </source>
</reference>
<evidence type="ECO:0000313" key="3">
    <source>
        <dbReference type="EMBL" id="NDK56864.1"/>
    </source>
</evidence>
<dbReference type="EMBL" id="JAAEAA010000016">
    <property type="protein sequence ID" value="NDK56864.1"/>
    <property type="molecule type" value="Genomic_DNA"/>
</dbReference>
<gene>
    <name evidence="3" type="ORF">GWO68_13140</name>
</gene>
<feature type="compositionally biased region" description="Polar residues" evidence="1">
    <location>
        <begin position="484"/>
        <end position="497"/>
    </location>
</feature>
<sequence length="508" mass="55800">MKKKLIYILLGCTLAQGFTACDTVDFGDTNENLNGPKKVYPAGLMSGAMMSFATTTGRSNLLVPTLLVQYQSQVTYTDEMLYAESPYSWAEYYNNMLPALNLVIKYNQDEKNHTSELLAQGAPENQIGVAMIMKAIVMKRVTDTWGDAPYSEALKGIENLTPTYDKQEDIYRSLIAELKQGRDMLDATKASPIGDIIYDGNVTKWKKLANSVLLQMTLQLSETPIVDFAKTEFNAALADPNGVIDEISEEAWFKYDKVVEFNNPYTPNRAADYFLSGEFVDAMQGDAPGSSLNPTSNHTPDGRLAIFAVNTTREGVPYGYSDESGSGKNQMNKNYFWNNMAPLPMMTASYTYLNRAEAAALGWTTEVATDMLTKGITMSFETLEAHALPKANTLTAAEVTKVSAVSEKGPAYAAARVADAATVGILQVIGEEKWKSLFPQGFDAWAEWRRTGYPELTPATDAVNSGAIPTRYLYPTEEATVNGANSKTGISTLSPATDKNDSKVWWDQ</sequence>
<feature type="compositionally biased region" description="Basic and acidic residues" evidence="1">
    <location>
        <begin position="498"/>
        <end position="508"/>
    </location>
</feature>
<evidence type="ECO:0000256" key="2">
    <source>
        <dbReference type="SAM" id="SignalP"/>
    </source>
</evidence>
<feature type="region of interest" description="Disordered" evidence="1">
    <location>
        <begin position="484"/>
        <end position="508"/>
    </location>
</feature>
<dbReference type="AlphaFoldDB" id="A0A6B2HBA7"/>
<feature type="chain" id="PRO_5025524687" evidence="2">
    <location>
        <begin position="21"/>
        <end position="508"/>
    </location>
</feature>
<name>A0A6B2HBA7_9BACT</name>
<dbReference type="Gene3D" id="1.25.40.390">
    <property type="match status" value="1"/>
</dbReference>
<dbReference type="Proteomes" id="UP000478546">
    <property type="component" value="Unassembled WGS sequence"/>
</dbReference>
<keyword evidence="3" id="KW-0449">Lipoprotein</keyword>
<feature type="signal peptide" evidence="2">
    <location>
        <begin position="1"/>
        <end position="20"/>
    </location>
</feature>
<accession>A0A6B2HBA7</accession>